<keyword evidence="2" id="KW-0413">Isomerase</keyword>
<dbReference type="NCBIfam" id="TIGR03083">
    <property type="entry name" value="maleylpyruvate isomerase family mycothiol-dependent enzyme"/>
    <property type="match status" value="1"/>
</dbReference>
<reference evidence="2 3" key="1">
    <citation type="submission" date="2015-03" db="EMBL/GenBank/DDBJ databases">
        <authorList>
            <person name="Urmite Genomes"/>
        </authorList>
    </citation>
    <scope>NUCLEOTIDE SEQUENCE [LARGE SCALE GENOMIC DNA]</scope>
    <source>
        <strain evidence="2 3">CSUR P1491</strain>
    </source>
</reference>
<dbReference type="InterPro" id="IPR034660">
    <property type="entry name" value="DinB/YfiT-like"/>
</dbReference>
<evidence type="ECO:0000313" key="2">
    <source>
        <dbReference type="EMBL" id="CQD22530.1"/>
    </source>
</evidence>
<proteinExistence type="predicted"/>
<dbReference type="EMBL" id="CTEE01000001">
    <property type="protein sequence ID" value="CQD22530.1"/>
    <property type="molecule type" value="Genomic_DNA"/>
</dbReference>
<dbReference type="InterPro" id="IPR024344">
    <property type="entry name" value="MDMPI_metal-binding"/>
</dbReference>
<evidence type="ECO:0000259" key="1">
    <source>
        <dbReference type="Pfam" id="PF11716"/>
    </source>
</evidence>
<accession>A0A0E4H1X6</accession>
<sequence length="219" mass="23356">MAAVAKLADTDFAEPSMLPGWSRAHLIGHLARNAEALTRLATWARTGHETPMYTSSDQRGQEIESSARYPVSKLRAELASTASDLDAALAGLRHGEWQAMVRSALGRSIPAAEIPWMRCREVWLHAVDLGSGGSTTDFPPELVDILIDDVTDTLSKKGGCPCATLTATNRGLTWRLGPGDAEHDVSGAAAELAAWLTGRSSGASLSAQPYGLPRVPNWL</sequence>
<dbReference type="InterPro" id="IPR017517">
    <property type="entry name" value="Maleyloyr_isom"/>
</dbReference>
<keyword evidence="2" id="KW-0670">Pyruvate</keyword>
<feature type="domain" description="Mycothiol-dependent maleylpyruvate isomerase metal-binding" evidence="1">
    <location>
        <begin position="2"/>
        <end position="129"/>
    </location>
</feature>
<organism evidence="2 3">
    <name type="scientific">Mycobacterium lentiflavum</name>
    <dbReference type="NCBI Taxonomy" id="141349"/>
    <lineage>
        <taxon>Bacteria</taxon>
        <taxon>Bacillati</taxon>
        <taxon>Actinomycetota</taxon>
        <taxon>Actinomycetes</taxon>
        <taxon>Mycobacteriales</taxon>
        <taxon>Mycobacteriaceae</taxon>
        <taxon>Mycobacterium</taxon>
        <taxon>Mycobacterium simiae complex</taxon>
    </lineage>
</organism>
<protein>
    <submittedName>
        <fullName evidence="2">Mycothiol-dependent maleylpyruvate isomerase</fullName>
    </submittedName>
</protein>
<dbReference type="InterPro" id="IPR036527">
    <property type="entry name" value="SCP2_sterol-bd_dom_sf"/>
</dbReference>
<dbReference type="SUPFAM" id="SSF109854">
    <property type="entry name" value="DinB/YfiT-like putative metalloenzymes"/>
    <property type="match status" value="1"/>
</dbReference>
<dbReference type="GO" id="GO:0046872">
    <property type="term" value="F:metal ion binding"/>
    <property type="evidence" value="ECO:0007669"/>
    <property type="project" value="InterPro"/>
</dbReference>
<dbReference type="Gene3D" id="1.20.120.450">
    <property type="entry name" value="dinb family like domain"/>
    <property type="match status" value="1"/>
</dbReference>
<name>A0A0E4H1X6_MYCLN</name>
<dbReference type="Pfam" id="PF11716">
    <property type="entry name" value="MDMPI_N"/>
    <property type="match status" value="1"/>
</dbReference>
<evidence type="ECO:0000313" key="3">
    <source>
        <dbReference type="Proteomes" id="UP000199251"/>
    </source>
</evidence>
<dbReference type="GO" id="GO:0016853">
    <property type="term" value="F:isomerase activity"/>
    <property type="evidence" value="ECO:0007669"/>
    <property type="project" value="UniProtKB-KW"/>
</dbReference>
<dbReference type="Proteomes" id="UP000199251">
    <property type="component" value="Unassembled WGS sequence"/>
</dbReference>
<dbReference type="STRING" id="141349.BN1232_05654"/>
<dbReference type="Gene3D" id="3.30.1050.20">
    <property type="match status" value="1"/>
</dbReference>
<gene>
    <name evidence="2" type="ORF">BN1232_05654</name>
</gene>
<dbReference type="AlphaFoldDB" id="A0A0E4H1X6"/>
<dbReference type="SUPFAM" id="SSF55718">
    <property type="entry name" value="SCP-like"/>
    <property type="match status" value="1"/>
</dbReference>